<dbReference type="PANTHER" id="PTHR34700">
    <property type="entry name" value="POTASSIUM BINDING PROTEIN KBP"/>
    <property type="match status" value="1"/>
</dbReference>
<feature type="transmembrane region" description="Helical" evidence="2">
    <location>
        <begin position="114"/>
        <end position="133"/>
    </location>
</feature>
<feature type="transmembrane region" description="Helical" evidence="2">
    <location>
        <begin position="72"/>
        <end position="93"/>
    </location>
</feature>
<keyword evidence="2" id="KW-0812">Transmembrane</keyword>
<evidence type="ECO:0000313" key="4">
    <source>
        <dbReference type="Proteomes" id="UP000608024"/>
    </source>
</evidence>
<organism evidence="3 4">
    <name type="scientific">Streptomyces longispororuber</name>
    <dbReference type="NCBI Taxonomy" id="68230"/>
    <lineage>
        <taxon>Bacteria</taxon>
        <taxon>Bacillati</taxon>
        <taxon>Actinomycetota</taxon>
        <taxon>Actinomycetes</taxon>
        <taxon>Kitasatosporales</taxon>
        <taxon>Streptomycetaceae</taxon>
        <taxon>Streptomyces</taxon>
    </lineage>
</organism>
<accession>A0A918ZDA9</accession>
<feature type="compositionally biased region" description="Basic and acidic residues" evidence="1">
    <location>
        <begin position="589"/>
        <end position="599"/>
    </location>
</feature>
<keyword evidence="2" id="KW-0472">Membrane</keyword>
<dbReference type="InterPro" id="IPR052196">
    <property type="entry name" value="Bact_Kbp"/>
</dbReference>
<dbReference type="AlphaFoldDB" id="A0A918ZDA9"/>
<reference evidence="3" key="2">
    <citation type="submission" date="2020-09" db="EMBL/GenBank/DDBJ databases">
        <authorList>
            <person name="Sun Q."/>
            <person name="Ohkuma M."/>
        </authorList>
    </citation>
    <scope>NUCLEOTIDE SEQUENCE</scope>
    <source>
        <strain evidence="3">JCM 4784</strain>
    </source>
</reference>
<feature type="region of interest" description="Disordered" evidence="1">
    <location>
        <begin position="587"/>
        <end position="644"/>
    </location>
</feature>
<dbReference type="RefSeq" id="WP_190134763.1">
    <property type="nucleotide sequence ID" value="NZ_BNBT01000010.1"/>
</dbReference>
<feature type="compositionally biased region" description="Basic and acidic residues" evidence="1">
    <location>
        <begin position="367"/>
        <end position="383"/>
    </location>
</feature>
<feature type="compositionally biased region" description="Pro residues" evidence="1">
    <location>
        <begin position="256"/>
        <end position="272"/>
    </location>
</feature>
<dbReference type="PANTHER" id="PTHR34700:SF4">
    <property type="entry name" value="PHAGE-LIKE ELEMENT PBSX PROTEIN XKDP"/>
    <property type="match status" value="1"/>
</dbReference>
<dbReference type="CDD" id="cd00118">
    <property type="entry name" value="LysM"/>
    <property type="match status" value="1"/>
</dbReference>
<dbReference type="Gene3D" id="3.10.350.10">
    <property type="entry name" value="LysM domain"/>
    <property type="match status" value="1"/>
</dbReference>
<keyword evidence="4" id="KW-1185">Reference proteome</keyword>
<dbReference type="Proteomes" id="UP000608024">
    <property type="component" value="Unassembled WGS sequence"/>
</dbReference>
<feature type="region of interest" description="Disordered" evidence="1">
    <location>
        <begin position="364"/>
        <end position="383"/>
    </location>
</feature>
<evidence type="ECO:0000256" key="2">
    <source>
        <dbReference type="SAM" id="Phobius"/>
    </source>
</evidence>
<protein>
    <recommendedName>
        <fullName evidence="5">LysM domain-containing protein</fullName>
    </recommendedName>
</protein>
<feature type="transmembrane region" description="Helical" evidence="2">
    <location>
        <begin position="21"/>
        <end position="43"/>
    </location>
</feature>
<name>A0A918ZDA9_9ACTN</name>
<comment type="caution">
    <text evidence="3">The sequence shown here is derived from an EMBL/GenBank/DDBJ whole genome shotgun (WGS) entry which is preliminary data.</text>
</comment>
<evidence type="ECO:0000256" key="1">
    <source>
        <dbReference type="SAM" id="MobiDB-lite"/>
    </source>
</evidence>
<keyword evidence="2" id="KW-1133">Transmembrane helix</keyword>
<dbReference type="InterPro" id="IPR018392">
    <property type="entry name" value="LysM"/>
</dbReference>
<evidence type="ECO:0000313" key="3">
    <source>
        <dbReference type="EMBL" id="GHE43984.1"/>
    </source>
</evidence>
<proteinExistence type="predicted"/>
<feature type="transmembrane region" description="Helical" evidence="2">
    <location>
        <begin position="292"/>
        <end position="311"/>
    </location>
</feature>
<dbReference type="EMBL" id="BNBT01000010">
    <property type="protein sequence ID" value="GHE43984.1"/>
    <property type="molecule type" value="Genomic_DNA"/>
</dbReference>
<gene>
    <name evidence="3" type="ORF">GCM10018785_11950</name>
</gene>
<feature type="region of interest" description="Disordered" evidence="1">
    <location>
        <begin position="236"/>
        <end position="289"/>
    </location>
</feature>
<evidence type="ECO:0008006" key="5">
    <source>
        <dbReference type="Google" id="ProtNLM"/>
    </source>
</evidence>
<sequence length="698" mass="73844">MAARHVVPSGQHRHVHLAVRLIRGVLAGVLLVLLSMGIPWGLWRYVGWPLPNHAPTGEEISNVLTSPMSASLLLNALACLLWTTWALFAVDVLRTAGEAARGTMWAPRGPGAGPVHGLAAALIGAVVLALLPYRGSQPAAAYRDSATVDLSAMDARTAAPDQQADVRAKPLVPRGGKTVEVRPPHHGVHDSLWRIAQRHLGDGDRWLEIYALNHGRPQPDGRTLAHPCLIRPGWVLRLPDTGTGPDASRPPDDAPEPPPPTPPPSPDPPPHRPPPHEQDGEEPGIGLDLPSGAFVGVGLAAAVAAAAAVVLRRRRIRYRPGCGERGDVHLAPVVRALRAASEDLRPQEEADSPSSTTTVLPAGEEAEAGRAEASRQHPAASHDRRVIGVKEGQAVAWDLARSRGLGLTGPGLLDAARALLIHYLAEMHTAAPGADVLITHSDAQRLLGTYAVRNTQLPRLHVTADTTEALAVLEAEVLSRTRMGEEDAEHSNLDQQPTELVFLGTPSPEEEHRLQAVLDNGSSVGVCGILLGQWRPGRTLRVEADGTVVPVSPSRTEAFAGTRLFTLPAADARTLLDLLAEAATASAQAKEDTPAHAAERLPASSSGGPEAGIRAPSVSTAAPTPPATQPLRAQGGRPGRSSSHEHRALRLVVFGHVRVTYQPPGADNPVEVTHALAPKQREVLAYLALHRTEPGGTR</sequence>
<reference evidence="3" key="1">
    <citation type="journal article" date="2014" name="Int. J. Syst. Evol. Microbiol.">
        <title>Complete genome sequence of Corynebacterium casei LMG S-19264T (=DSM 44701T), isolated from a smear-ripened cheese.</title>
        <authorList>
            <consortium name="US DOE Joint Genome Institute (JGI-PGF)"/>
            <person name="Walter F."/>
            <person name="Albersmeier A."/>
            <person name="Kalinowski J."/>
            <person name="Ruckert C."/>
        </authorList>
    </citation>
    <scope>NUCLEOTIDE SEQUENCE</scope>
    <source>
        <strain evidence="3">JCM 4784</strain>
    </source>
</reference>
<dbReference type="InterPro" id="IPR036779">
    <property type="entry name" value="LysM_dom_sf"/>
</dbReference>